<dbReference type="EMBL" id="SBJO01000722">
    <property type="protein sequence ID" value="KAF9758196.1"/>
    <property type="molecule type" value="Genomic_DNA"/>
</dbReference>
<protein>
    <submittedName>
        <fullName evidence="1">Uncharacterized protein</fullName>
    </submittedName>
</protein>
<dbReference type="AlphaFoldDB" id="A0A9P6KXC7"/>
<comment type="caution">
    <text evidence="1">The sequence shown here is derived from an EMBL/GenBank/DDBJ whole genome shotgun (WGS) entry which is preliminary data.</text>
</comment>
<evidence type="ECO:0000313" key="2">
    <source>
        <dbReference type="Proteomes" id="UP000740883"/>
    </source>
</evidence>
<reference evidence="1 2" key="1">
    <citation type="journal article" date="2020" name="Genome Biol. Evol.">
        <title>Comparative genomics of strictly vertically transmitted, feminizing microsporidia endosymbionts of amphipod crustaceans.</title>
        <authorList>
            <person name="Cormier A."/>
            <person name="Chebbi M.A."/>
            <person name="Giraud I."/>
            <person name="Wattier R."/>
            <person name="Teixeira M."/>
            <person name="Gilbert C."/>
            <person name="Rigaud T."/>
            <person name="Cordaux R."/>
        </authorList>
    </citation>
    <scope>NUCLEOTIDE SEQUENCE [LARGE SCALE GENOMIC DNA]</scope>
    <source>
        <strain evidence="1 2">Ou3-Ou53</strain>
    </source>
</reference>
<evidence type="ECO:0000313" key="1">
    <source>
        <dbReference type="EMBL" id="KAF9758196.1"/>
    </source>
</evidence>
<feature type="non-terminal residue" evidence="1">
    <location>
        <position position="107"/>
    </location>
</feature>
<name>A0A9P6KXC7_9MICR</name>
<dbReference type="Proteomes" id="UP000740883">
    <property type="component" value="Unassembled WGS sequence"/>
</dbReference>
<gene>
    <name evidence="1" type="ORF">NGRA_3253</name>
</gene>
<accession>A0A9P6KXC7</accession>
<proteinExistence type="predicted"/>
<organism evidence="1 2">
    <name type="scientific">Nosema granulosis</name>
    <dbReference type="NCBI Taxonomy" id="83296"/>
    <lineage>
        <taxon>Eukaryota</taxon>
        <taxon>Fungi</taxon>
        <taxon>Fungi incertae sedis</taxon>
        <taxon>Microsporidia</taxon>
        <taxon>Nosematidae</taxon>
        <taxon>Nosema</taxon>
    </lineage>
</organism>
<sequence>MIENYNLPILSHRINIDLLKLSKNVEEITNTTNSQTDDNSIYLEILKRIVYTVNLLFISKVNEKRQNSQIVIVSKPKTPFDIFDDDIDFLRKEILEFKQDEYLALPD</sequence>
<keyword evidence="2" id="KW-1185">Reference proteome</keyword>